<organism evidence="1 2">
    <name type="scientific">Acaulospora morrowiae</name>
    <dbReference type="NCBI Taxonomy" id="94023"/>
    <lineage>
        <taxon>Eukaryota</taxon>
        <taxon>Fungi</taxon>
        <taxon>Fungi incertae sedis</taxon>
        <taxon>Mucoromycota</taxon>
        <taxon>Glomeromycotina</taxon>
        <taxon>Glomeromycetes</taxon>
        <taxon>Diversisporales</taxon>
        <taxon>Acaulosporaceae</taxon>
        <taxon>Acaulospora</taxon>
    </lineage>
</organism>
<accession>A0A9N9ILE7</accession>
<evidence type="ECO:0000313" key="2">
    <source>
        <dbReference type="Proteomes" id="UP000789342"/>
    </source>
</evidence>
<evidence type="ECO:0000313" key="1">
    <source>
        <dbReference type="EMBL" id="CAG8738950.1"/>
    </source>
</evidence>
<keyword evidence="2" id="KW-1185">Reference proteome</keyword>
<reference evidence="1" key="1">
    <citation type="submission" date="2021-06" db="EMBL/GenBank/DDBJ databases">
        <authorList>
            <person name="Kallberg Y."/>
            <person name="Tangrot J."/>
            <person name="Rosling A."/>
        </authorList>
    </citation>
    <scope>NUCLEOTIDE SEQUENCE</scope>
    <source>
        <strain evidence="1">CL551</strain>
    </source>
</reference>
<name>A0A9N9ILE7_9GLOM</name>
<sequence length="75" mass="8198">KPRQKKMPSVVNQLEPYNISEDILSMKANATYGQAKPPAESNQVSSVDVPKTTVAKCYVWIGNKMMIAILDMGAA</sequence>
<comment type="caution">
    <text evidence="1">The sequence shown here is derived from an EMBL/GenBank/DDBJ whole genome shotgun (WGS) entry which is preliminary data.</text>
</comment>
<feature type="non-terminal residue" evidence="1">
    <location>
        <position position="75"/>
    </location>
</feature>
<protein>
    <submittedName>
        <fullName evidence="1">17831_t:CDS:1</fullName>
    </submittedName>
</protein>
<gene>
    <name evidence="1" type="ORF">AMORRO_LOCUS14570</name>
</gene>
<feature type="non-terminal residue" evidence="1">
    <location>
        <position position="1"/>
    </location>
</feature>
<dbReference type="AlphaFoldDB" id="A0A9N9ILE7"/>
<dbReference type="EMBL" id="CAJVPV010029606">
    <property type="protein sequence ID" value="CAG8738950.1"/>
    <property type="molecule type" value="Genomic_DNA"/>
</dbReference>
<proteinExistence type="predicted"/>
<dbReference type="Proteomes" id="UP000789342">
    <property type="component" value="Unassembled WGS sequence"/>
</dbReference>